<reference evidence="6" key="2">
    <citation type="journal article" date="2020" name="Int. J. Syst. Evol. Microbiol.">
        <title>Genomic insights into a novel species Rhodoferax aquaticus sp. nov., isolated from freshwater.</title>
        <authorList>
            <person name="Li T."/>
            <person name="Zhuo Y."/>
            <person name="Jin C.Z."/>
            <person name="Wu X."/>
            <person name="Ko S.R."/>
            <person name="Jin F.J."/>
            <person name="Ahn C.Y."/>
            <person name="Oh H.M."/>
            <person name="Lee H.G."/>
            <person name="Jin L."/>
        </authorList>
    </citation>
    <scope>NUCLEOTIDE SEQUENCE [LARGE SCALE GENOMIC DNA]</scope>
    <source>
        <strain evidence="6">Gr-4</strain>
    </source>
</reference>
<dbReference type="Gene3D" id="3.30.450.20">
    <property type="entry name" value="PAS domain"/>
    <property type="match status" value="1"/>
</dbReference>
<dbReference type="InterPro" id="IPR043128">
    <property type="entry name" value="Rev_trsase/Diguanyl_cyclase"/>
</dbReference>
<feature type="domain" description="PAS" evidence="2">
    <location>
        <begin position="39"/>
        <end position="76"/>
    </location>
</feature>
<dbReference type="EMBL" id="CP036282">
    <property type="protein sequence ID" value="QDL55823.1"/>
    <property type="molecule type" value="Genomic_DNA"/>
</dbReference>
<dbReference type="Pfam" id="PF08447">
    <property type="entry name" value="PAS_3"/>
    <property type="match status" value="1"/>
</dbReference>
<reference evidence="6" key="1">
    <citation type="submission" date="2019-02" db="EMBL/GenBank/DDBJ databases">
        <title>Complete genome sequence of Rhodoferax sp. Gr-4.</title>
        <authorList>
            <person name="Jin L."/>
        </authorList>
    </citation>
    <scope>NUCLEOTIDE SEQUENCE [LARGE SCALE GENOMIC DNA]</scope>
    <source>
        <strain evidence="6">Gr-4</strain>
    </source>
</reference>
<feature type="domain" description="GGDEF" evidence="4">
    <location>
        <begin position="186"/>
        <end position="324"/>
    </location>
</feature>
<evidence type="ECO:0000313" key="6">
    <source>
        <dbReference type="Proteomes" id="UP000317365"/>
    </source>
</evidence>
<dbReference type="KEGG" id="rhg:EXZ61_17510"/>
<dbReference type="NCBIfam" id="TIGR00254">
    <property type="entry name" value="GGDEF"/>
    <property type="match status" value="1"/>
</dbReference>
<dbReference type="Proteomes" id="UP000317365">
    <property type="component" value="Chromosome"/>
</dbReference>
<dbReference type="Gene3D" id="3.30.70.270">
    <property type="match status" value="1"/>
</dbReference>
<evidence type="ECO:0000259" key="3">
    <source>
        <dbReference type="PROSITE" id="PS50113"/>
    </source>
</evidence>
<dbReference type="PANTHER" id="PTHR46663">
    <property type="entry name" value="DIGUANYLATE CYCLASE DGCT-RELATED"/>
    <property type="match status" value="1"/>
</dbReference>
<dbReference type="InterPro" id="IPR000160">
    <property type="entry name" value="GGDEF_dom"/>
</dbReference>
<name>A0A515ETC5_9BURK</name>
<dbReference type="PROSITE" id="PS50113">
    <property type="entry name" value="PAC"/>
    <property type="match status" value="1"/>
</dbReference>
<feature type="coiled-coil region" evidence="1">
    <location>
        <begin position="124"/>
        <end position="151"/>
    </location>
</feature>
<organism evidence="5 6">
    <name type="scientific">Rhodoferax aquaticus</name>
    <dbReference type="NCBI Taxonomy" id="2527691"/>
    <lineage>
        <taxon>Bacteria</taxon>
        <taxon>Pseudomonadati</taxon>
        <taxon>Pseudomonadota</taxon>
        <taxon>Betaproteobacteria</taxon>
        <taxon>Burkholderiales</taxon>
        <taxon>Comamonadaceae</taxon>
        <taxon>Rhodoferax</taxon>
    </lineage>
</organism>
<evidence type="ECO:0000259" key="4">
    <source>
        <dbReference type="PROSITE" id="PS50887"/>
    </source>
</evidence>
<proteinExistence type="predicted"/>
<keyword evidence="6" id="KW-1185">Reference proteome</keyword>
<dbReference type="RefSeq" id="WP_142812975.1">
    <property type="nucleotide sequence ID" value="NZ_CP036282.1"/>
</dbReference>
<dbReference type="InterPro" id="IPR000014">
    <property type="entry name" value="PAS"/>
</dbReference>
<dbReference type="InterPro" id="IPR013655">
    <property type="entry name" value="PAS_fold_3"/>
</dbReference>
<dbReference type="AlphaFoldDB" id="A0A515ETC5"/>
<dbReference type="PANTHER" id="PTHR46663:SF3">
    <property type="entry name" value="SLL0267 PROTEIN"/>
    <property type="match status" value="1"/>
</dbReference>
<dbReference type="CDD" id="cd01949">
    <property type="entry name" value="GGDEF"/>
    <property type="match status" value="1"/>
</dbReference>
<dbReference type="NCBIfam" id="TIGR00229">
    <property type="entry name" value="sensory_box"/>
    <property type="match status" value="1"/>
</dbReference>
<evidence type="ECO:0000259" key="2">
    <source>
        <dbReference type="PROSITE" id="PS50112"/>
    </source>
</evidence>
<dbReference type="InterPro" id="IPR052163">
    <property type="entry name" value="DGC-Regulatory_Protein"/>
</dbReference>
<sequence>MQHETFIDVVMEAAGLDVWENELVSGAVTRKATKVYAELGYTEEEAGDCMDNIFSIVHPDDVDRMKQAIDDHLRGAVAKYQCEFRLKTKSGAWIWYANSGKIVERVDEPNAKHLIGVTYNINARRQQEEELKRLNGELAAQKAQLETLNISLHSMAMTDALTKLPNRRLLIDRVEQALNAAKRSKQLGAILFLDSDNFKEVNDQLGHEAGDLLLKDIARRLTGAVREADTVARISGDEFVVMLENLGTDSTHAASKTRDIAEKILECLSQPYTLGSAPWINTVSIGATLMHEGHQSFDDLCQQADFAMYAAKKSGRNTFRMYEPTRKD</sequence>
<feature type="domain" description="PAC" evidence="3">
    <location>
        <begin position="80"/>
        <end position="133"/>
    </location>
</feature>
<dbReference type="SMART" id="SM00267">
    <property type="entry name" value="GGDEF"/>
    <property type="match status" value="1"/>
</dbReference>
<dbReference type="InterPro" id="IPR000700">
    <property type="entry name" value="PAS-assoc_C"/>
</dbReference>
<dbReference type="Pfam" id="PF00990">
    <property type="entry name" value="GGDEF"/>
    <property type="match status" value="1"/>
</dbReference>
<evidence type="ECO:0000256" key="1">
    <source>
        <dbReference type="SAM" id="Coils"/>
    </source>
</evidence>
<protein>
    <submittedName>
        <fullName evidence="5">Diguanylate cyclase</fullName>
    </submittedName>
</protein>
<evidence type="ECO:0000313" key="5">
    <source>
        <dbReference type="EMBL" id="QDL55823.1"/>
    </source>
</evidence>
<keyword evidence="1" id="KW-0175">Coiled coil</keyword>
<gene>
    <name evidence="5" type="ORF">EXZ61_17510</name>
</gene>
<dbReference type="SUPFAM" id="SSF55073">
    <property type="entry name" value="Nucleotide cyclase"/>
    <property type="match status" value="1"/>
</dbReference>
<dbReference type="InterPro" id="IPR029787">
    <property type="entry name" value="Nucleotide_cyclase"/>
</dbReference>
<dbReference type="PROSITE" id="PS50887">
    <property type="entry name" value="GGDEF"/>
    <property type="match status" value="1"/>
</dbReference>
<dbReference type="PROSITE" id="PS50112">
    <property type="entry name" value="PAS"/>
    <property type="match status" value="1"/>
</dbReference>
<dbReference type="SUPFAM" id="SSF55785">
    <property type="entry name" value="PYP-like sensor domain (PAS domain)"/>
    <property type="match status" value="1"/>
</dbReference>
<accession>A0A515ETC5</accession>
<dbReference type="InterPro" id="IPR035965">
    <property type="entry name" value="PAS-like_dom_sf"/>
</dbReference>
<dbReference type="CDD" id="cd00130">
    <property type="entry name" value="PAS"/>
    <property type="match status" value="1"/>
</dbReference>